<name>A0ABU0YLM0_9PROT</name>
<dbReference type="PANTHER" id="PTHR48084">
    <property type="entry name" value="2-OXOGLUTARATE OXIDOREDUCTASE SUBUNIT KORB-RELATED"/>
    <property type="match status" value="1"/>
</dbReference>
<dbReference type="EMBL" id="JAUYVI010000004">
    <property type="protein sequence ID" value="MDQ7248628.1"/>
    <property type="molecule type" value="Genomic_DNA"/>
</dbReference>
<evidence type="ECO:0000313" key="5">
    <source>
        <dbReference type="EMBL" id="MDQ7248628.1"/>
    </source>
</evidence>
<dbReference type="InterPro" id="IPR011766">
    <property type="entry name" value="TPP_enzyme_TPP-bd"/>
</dbReference>
<dbReference type="NCBIfam" id="NF009589">
    <property type="entry name" value="PRK13030.1"/>
    <property type="match status" value="1"/>
</dbReference>
<comment type="caution">
    <text evidence="5">The sequence shown here is derived from an EMBL/GenBank/DDBJ whole genome shotgun (WGS) entry which is preliminary data.</text>
</comment>
<keyword evidence="6" id="KW-1185">Reference proteome</keyword>
<dbReference type="InterPro" id="IPR029061">
    <property type="entry name" value="THDP-binding"/>
</dbReference>
<protein>
    <submittedName>
        <fullName evidence="5">Indolepyruvate ferredoxin oxidoreductase family protein</fullName>
    </submittedName>
</protein>
<evidence type="ECO:0000259" key="3">
    <source>
        <dbReference type="Pfam" id="PF02775"/>
    </source>
</evidence>
<dbReference type="SUPFAM" id="SSF53323">
    <property type="entry name" value="Pyruvate-ferredoxin oxidoreductase, PFOR, domain III"/>
    <property type="match status" value="1"/>
</dbReference>
<sequence>MLIPPNRASVRLDDVYTQTSGRVLMSGIQALVRLPMVQIRRDRAAGLNTGGFISGYRGSPLGGYDTALGKAKKFLTAHDVRAQPAVNEDLAATAIWGTQQVGLWPGAKKEGVFGIWYGKGPGVDRSGDVLKHANAAGTSKHGGVLCLAGDDHGAKSSSIPHQSDHAFMSAVIPVLYPSSVHEFVRMGLLGLAMSRYSGCWVAMKVLSDTVESNAVIDLDQEACSFTEPPNFVIPEGGLHIRWPDDRWSQDHRLQTYKAYAAIEFGSVNGVDRLIIDAKRPRFGIVASGKAYEDVREALDLLGIDKETGEAIGLRLFKVGMPWPLAPHGIRAFSEGLEEVLIIEERREIIENQIKQALFNWRTDVRPRIVGKFDEKEVPFLPLDRELSEAQVAQAIVARLMRMDIPADIKARLQERVAWFTAREQRLKGYTPIVNRMPHYCPGCPHNTSTKVIEGSRAAAGIGCHFMVQWMDRRTDTFTHMGAEGITWMGISPFTDEKHIFTNLGDGTYFHSGILAIRQAVAAKINITYKLLYNQAVAMTGGQAVDGELSLGQLVQQIRAEGVQHITVLSDDVDDLPVGEFPTGVTVHSRDHMDRAMEEFREIEGCSVIVYDQGCAAELRRKRHRNLAPEPVERVFINKAVCEGCGDCSVQSNCIAIEPAETPLGRKREINQSACNVDLSCLKGFCPSFVTIKGVQPRQGEGIALGDADLPQPPVPPVLDTPFNIAVTGIGGTGVLTIGGIIGMAAHLDEKAAMVLEVSGLAQKGGAVISHIRLCSDPDHISTPRIAGGCADLLLAADSVVAISREGMDMISASRTAAVVNAHTAPVASFVRERDFDFRQESVLQAIKDNVKPGPRIVDFHRFATKVIGDAIASNMMMVGYAWQLGLLPLSEAALMRAIELNGVAIAMNKTAFRWGRVAAADPERIAELLVPATGDRPLSDMTLDEISSHRAQHLTEYQDAKLAEKYRTAVGRVRVLESKVAQSDALTRAVAINYAKVLAYKDEYEVARLLTDPAFERELNETFAGDGKLSFHLAPPLIAKLDPDLGRPKKQRFGEGMRVPLRWMARLKGLRGTAFDIFGRTEERKRERGLIKTYEAMLDELAGSLTPENRSAAIALASAPDPVRGFGPVKMAAFDKFDALWPQLQARYRGIAKAAPASAKVEQPAL</sequence>
<feature type="domain" description="Thiamine pyrophosphate enzyme TPP-binding" evidence="3">
    <location>
        <begin position="461"/>
        <end position="608"/>
    </location>
</feature>
<keyword evidence="1" id="KW-0560">Oxidoreductase</keyword>
<evidence type="ECO:0000256" key="1">
    <source>
        <dbReference type="ARBA" id="ARBA00023002"/>
    </source>
</evidence>
<organism evidence="5 6">
    <name type="scientific">Dongia sedimenti</name>
    <dbReference type="NCBI Taxonomy" id="3064282"/>
    <lineage>
        <taxon>Bacteria</taxon>
        <taxon>Pseudomonadati</taxon>
        <taxon>Pseudomonadota</taxon>
        <taxon>Alphaproteobacteria</taxon>
        <taxon>Rhodospirillales</taxon>
        <taxon>Dongiaceae</taxon>
        <taxon>Dongia</taxon>
    </lineage>
</organism>
<dbReference type="Gene3D" id="3.40.920.10">
    <property type="entry name" value="Pyruvate-ferredoxin oxidoreductase, PFOR, domain III"/>
    <property type="match status" value="1"/>
</dbReference>
<dbReference type="InterPro" id="IPR019752">
    <property type="entry name" value="Pyrv/ketoisovalerate_OxRed_cat"/>
</dbReference>
<dbReference type="Gene3D" id="3.40.50.970">
    <property type="match status" value="1"/>
</dbReference>
<dbReference type="InterPro" id="IPR002869">
    <property type="entry name" value="Pyrv_flavodox_OxRed_cen"/>
</dbReference>
<reference evidence="6" key="1">
    <citation type="submission" date="2023-08" db="EMBL/GenBank/DDBJ databases">
        <title>Rhodospirillaceae gen. nov., a novel taxon isolated from the Yangtze River Yuezi River estuary sludge.</title>
        <authorList>
            <person name="Ruan L."/>
        </authorList>
    </citation>
    <scope>NUCLEOTIDE SEQUENCE [LARGE SCALE GENOMIC DNA]</scope>
    <source>
        <strain evidence="6">R-7</strain>
    </source>
</reference>
<dbReference type="Proteomes" id="UP001230156">
    <property type="component" value="Unassembled WGS sequence"/>
</dbReference>
<dbReference type="SUPFAM" id="SSF52518">
    <property type="entry name" value="Thiamin diphosphate-binding fold (THDP-binding)"/>
    <property type="match status" value="2"/>
</dbReference>
<gene>
    <name evidence="5" type="ORF">Q8A70_13160</name>
</gene>
<dbReference type="Pfam" id="PF02775">
    <property type="entry name" value="TPP_enzyme_C"/>
    <property type="match status" value="1"/>
</dbReference>
<feature type="domain" description="DUF6537" evidence="4">
    <location>
        <begin position="943"/>
        <end position="1141"/>
    </location>
</feature>
<feature type="domain" description="Pyruvate/ketoisovalerate oxidoreductase catalytic" evidence="2">
    <location>
        <begin position="730"/>
        <end position="915"/>
    </location>
</feature>
<dbReference type="InterPro" id="IPR046667">
    <property type="entry name" value="DUF6537"/>
</dbReference>
<dbReference type="InterPro" id="IPR051457">
    <property type="entry name" value="2-oxoacid:Fd_oxidoreductase"/>
</dbReference>
<dbReference type="Pfam" id="PF01558">
    <property type="entry name" value="POR"/>
    <property type="match status" value="1"/>
</dbReference>
<dbReference type="InterPro" id="IPR002880">
    <property type="entry name" value="Pyrv_Fd/Flavodoxin_OxRdtase_N"/>
</dbReference>
<dbReference type="RefSeq" id="WP_379956103.1">
    <property type="nucleotide sequence ID" value="NZ_JAUYVI010000004.1"/>
</dbReference>
<accession>A0ABU0YLM0</accession>
<proteinExistence type="predicted"/>
<dbReference type="PANTHER" id="PTHR48084:SF3">
    <property type="entry name" value="SUBUNIT OF PYRUVATE:FLAVODOXIN OXIDOREDUCTASE"/>
    <property type="match status" value="1"/>
</dbReference>
<dbReference type="NCBIfam" id="NF009588">
    <property type="entry name" value="PRK13029.1"/>
    <property type="match status" value="1"/>
</dbReference>
<evidence type="ECO:0000313" key="6">
    <source>
        <dbReference type="Proteomes" id="UP001230156"/>
    </source>
</evidence>
<evidence type="ECO:0000259" key="4">
    <source>
        <dbReference type="Pfam" id="PF20169"/>
    </source>
</evidence>
<dbReference type="Pfam" id="PF20169">
    <property type="entry name" value="DUF6537"/>
    <property type="match status" value="1"/>
</dbReference>
<dbReference type="CDD" id="cd07034">
    <property type="entry name" value="TPP_PYR_PFOR_IOR-alpha_like"/>
    <property type="match status" value="1"/>
</dbReference>
<evidence type="ECO:0000259" key="2">
    <source>
        <dbReference type="Pfam" id="PF01558"/>
    </source>
</evidence>